<feature type="domain" description="N-acetyltransferase" evidence="1">
    <location>
        <begin position="5"/>
        <end position="179"/>
    </location>
</feature>
<protein>
    <recommendedName>
        <fullName evidence="1">N-acetyltransferase domain-containing protein</fullName>
    </recommendedName>
</protein>
<evidence type="ECO:0000313" key="2">
    <source>
        <dbReference type="EMBL" id="EOR04955.1"/>
    </source>
</evidence>
<accession>R9ASC9</accession>
<dbReference type="Proteomes" id="UP000014064">
    <property type="component" value="Unassembled WGS sequence"/>
</dbReference>
<organism evidence="2 3">
    <name type="scientific">Wallemia ichthyophaga (strain EXF-994 / CBS 113033)</name>
    <dbReference type="NCBI Taxonomy" id="1299270"/>
    <lineage>
        <taxon>Eukaryota</taxon>
        <taxon>Fungi</taxon>
        <taxon>Dikarya</taxon>
        <taxon>Basidiomycota</taxon>
        <taxon>Wallemiomycotina</taxon>
        <taxon>Wallemiomycetes</taxon>
        <taxon>Wallemiales</taxon>
        <taxon>Wallemiaceae</taxon>
        <taxon>Wallemia</taxon>
    </lineage>
</organism>
<reference evidence="3" key="1">
    <citation type="journal article" date="2013" name="BMC Genomics">
        <title>Genome and transcriptome sequencing of the halophilic fungus Wallemia ichthyophaga: haloadaptations present and absent.</title>
        <authorList>
            <person name="Zajc J."/>
            <person name="Liu Y."/>
            <person name="Dai W."/>
            <person name="Yang Z."/>
            <person name="Hu J."/>
            <person name="Gostincar C."/>
            <person name="Gunde-Cimerman N."/>
        </authorList>
    </citation>
    <scope>NUCLEOTIDE SEQUENCE [LARGE SCALE GENOMIC DNA]</scope>
    <source>
        <strain evidence="3">EXF-994 / CBS 113033</strain>
    </source>
</reference>
<evidence type="ECO:0000313" key="3">
    <source>
        <dbReference type="Proteomes" id="UP000014064"/>
    </source>
</evidence>
<dbReference type="HOGENOM" id="CLU_1526362_0_0_1"/>
<dbReference type="PROSITE" id="PS51186">
    <property type="entry name" value="GNAT"/>
    <property type="match status" value="1"/>
</dbReference>
<dbReference type="InterPro" id="IPR016181">
    <property type="entry name" value="Acyl_CoA_acyltransferase"/>
</dbReference>
<dbReference type="OMA" id="MRIRANY"/>
<keyword evidence="3" id="KW-1185">Reference proteome</keyword>
<dbReference type="GeneID" id="20373267"/>
<dbReference type="EMBL" id="KE007224">
    <property type="protein sequence ID" value="EOR04955.1"/>
    <property type="molecule type" value="Genomic_DNA"/>
</dbReference>
<dbReference type="KEGG" id="wic:J056_000315"/>
<gene>
    <name evidence="2" type="ORF">J056_000315</name>
</gene>
<dbReference type="SUPFAM" id="SSF55729">
    <property type="entry name" value="Acyl-CoA N-acyltransferases (Nat)"/>
    <property type="match status" value="1"/>
</dbReference>
<dbReference type="Gene3D" id="3.40.630.30">
    <property type="match status" value="1"/>
</dbReference>
<dbReference type="InterPro" id="IPR000182">
    <property type="entry name" value="GNAT_dom"/>
</dbReference>
<sequence length="180" mass="20629">MSRRLNIKICTKQEELQDAIKVRESAFVEEYGYSKEELVLYPLDNQALQILATDYSGTPVGSCRFTPLPQDLDNLPPSSTLNPQTENSARELFKDSQGGRFWWLAVSPAGRGRGVAGGLIKYCEEYTAEMVRKHSSTAYMRIRANYKAHKMYLRFGYVVDSEKFLLAGQELIWMKKTWKV</sequence>
<dbReference type="GO" id="GO:0016747">
    <property type="term" value="F:acyltransferase activity, transferring groups other than amino-acyl groups"/>
    <property type="evidence" value="ECO:0007669"/>
    <property type="project" value="InterPro"/>
</dbReference>
<name>R9ASC9_WALI9</name>
<dbReference type="Pfam" id="PF00583">
    <property type="entry name" value="Acetyltransf_1"/>
    <property type="match status" value="1"/>
</dbReference>
<dbReference type="AlphaFoldDB" id="R9ASC9"/>
<evidence type="ECO:0000259" key="1">
    <source>
        <dbReference type="PROSITE" id="PS51186"/>
    </source>
</evidence>
<dbReference type="RefSeq" id="XP_009265988.1">
    <property type="nucleotide sequence ID" value="XM_009267713.1"/>
</dbReference>
<proteinExistence type="predicted"/>